<dbReference type="AlphaFoldDB" id="A8JD75"/>
<dbReference type="Proteomes" id="UP000006906">
    <property type="component" value="Chromosome 1"/>
</dbReference>
<dbReference type="PANTHER" id="PTHR30483">
    <property type="entry name" value="LEUCINE-SPECIFIC-BINDING PROTEIN"/>
    <property type="match status" value="1"/>
</dbReference>
<dbReference type="Pfam" id="PF13458">
    <property type="entry name" value="Peripla_BP_6"/>
    <property type="match status" value="1"/>
</dbReference>
<dbReference type="Gene3D" id="3.40.50.2300">
    <property type="match status" value="2"/>
</dbReference>
<protein>
    <recommendedName>
        <fullName evidence="2">Leucine-binding protein domain-containing protein</fullName>
    </recommendedName>
</protein>
<evidence type="ECO:0000313" key="4">
    <source>
        <dbReference type="Proteomes" id="UP000006906"/>
    </source>
</evidence>
<reference evidence="3 4" key="1">
    <citation type="journal article" date="2007" name="Science">
        <title>The Chlamydomonas genome reveals the evolution of key animal and plant functions.</title>
        <authorList>
            <person name="Merchant S.S."/>
            <person name="Prochnik S.E."/>
            <person name="Vallon O."/>
            <person name="Harris E.H."/>
            <person name="Karpowicz S.J."/>
            <person name="Witman G.B."/>
            <person name="Terry A."/>
            <person name="Salamov A."/>
            <person name="Fritz-Laylin L.K."/>
            <person name="Marechal-Drouard L."/>
            <person name="Marshall W.F."/>
            <person name="Qu L.H."/>
            <person name="Nelson D.R."/>
            <person name="Sanderfoot A.A."/>
            <person name="Spalding M.H."/>
            <person name="Kapitonov V.V."/>
            <person name="Ren Q."/>
            <person name="Ferris P."/>
            <person name="Lindquist E."/>
            <person name="Shapiro H."/>
            <person name="Lucas S.M."/>
            <person name="Grimwood J."/>
            <person name="Schmutz J."/>
            <person name="Cardol P."/>
            <person name="Cerutti H."/>
            <person name="Chanfreau G."/>
            <person name="Chen C.L."/>
            <person name="Cognat V."/>
            <person name="Croft M.T."/>
            <person name="Dent R."/>
            <person name="Dutcher S."/>
            <person name="Fernandez E."/>
            <person name="Fukuzawa H."/>
            <person name="Gonzalez-Ballester D."/>
            <person name="Gonzalez-Halphen D."/>
            <person name="Hallmann A."/>
            <person name="Hanikenne M."/>
            <person name="Hippler M."/>
            <person name="Inwood W."/>
            <person name="Jabbari K."/>
            <person name="Kalanon M."/>
            <person name="Kuras R."/>
            <person name="Lefebvre P.A."/>
            <person name="Lemaire S.D."/>
            <person name="Lobanov A.V."/>
            <person name="Lohr M."/>
            <person name="Manuell A."/>
            <person name="Meier I."/>
            <person name="Mets L."/>
            <person name="Mittag M."/>
            <person name="Mittelmeier T."/>
            <person name="Moroney J.V."/>
            <person name="Moseley J."/>
            <person name="Napoli C."/>
            <person name="Nedelcu A.M."/>
            <person name="Niyogi K."/>
            <person name="Novoselov S.V."/>
            <person name="Paulsen I.T."/>
            <person name="Pazour G."/>
            <person name="Purton S."/>
            <person name="Ral J.P."/>
            <person name="Riano-Pachon D.M."/>
            <person name="Riekhof W."/>
            <person name="Rymarquis L."/>
            <person name="Schroda M."/>
            <person name="Stern D."/>
            <person name="Umen J."/>
            <person name="Willows R."/>
            <person name="Wilson N."/>
            <person name="Zimmer S.L."/>
            <person name="Allmer J."/>
            <person name="Balk J."/>
            <person name="Bisova K."/>
            <person name="Chen C.J."/>
            <person name="Elias M."/>
            <person name="Gendler K."/>
            <person name="Hauser C."/>
            <person name="Lamb M.R."/>
            <person name="Ledford H."/>
            <person name="Long J.C."/>
            <person name="Minagawa J."/>
            <person name="Page M.D."/>
            <person name="Pan J."/>
            <person name="Pootakham W."/>
            <person name="Roje S."/>
            <person name="Rose A."/>
            <person name="Stahlberg E."/>
            <person name="Terauchi A.M."/>
            <person name="Yang P."/>
            <person name="Ball S."/>
            <person name="Bowler C."/>
            <person name="Dieckmann C.L."/>
            <person name="Gladyshev V.N."/>
            <person name="Green P."/>
            <person name="Jorgensen R."/>
            <person name="Mayfield S."/>
            <person name="Mueller-Roeber B."/>
            <person name="Rajamani S."/>
            <person name="Sayre R.T."/>
            <person name="Brokstein P."/>
            <person name="Dubchak I."/>
            <person name="Goodstein D."/>
            <person name="Hornick L."/>
            <person name="Huang Y.W."/>
            <person name="Jhaveri J."/>
            <person name="Luo Y."/>
            <person name="Martinez D."/>
            <person name="Ngau W.C."/>
            <person name="Otillar B."/>
            <person name="Poliakov A."/>
            <person name="Porter A."/>
            <person name="Szajkowski L."/>
            <person name="Werner G."/>
            <person name="Zhou K."/>
            <person name="Grigoriev I.V."/>
            <person name="Rokhsar D.S."/>
            <person name="Grossman A.R."/>
        </authorList>
    </citation>
    <scope>NUCLEOTIDE SEQUENCE [LARGE SCALE GENOMIC DNA]</scope>
    <source>
        <strain evidence="4">CC-503</strain>
    </source>
</reference>
<dbReference type="RefSeq" id="XP_001700351.1">
    <property type="nucleotide sequence ID" value="XM_001700299.2"/>
</dbReference>
<feature type="domain" description="Leucine-binding protein" evidence="2">
    <location>
        <begin position="47"/>
        <end position="371"/>
    </location>
</feature>
<dbReference type="InterPro" id="IPR051010">
    <property type="entry name" value="BCAA_transport"/>
</dbReference>
<dbReference type="InterPro" id="IPR028081">
    <property type="entry name" value="Leu-bd"/>
</dbReference>
<keyword evidence="4" id="KW-1185">Reference proteome</keyword>
<proteinExistence type="predicted"/>
<dbReference type="HOGENOM" id="CLU_722324_0_0_1"/>
<dbReference type="OrthoDB" id="532660at2759"/>
<dbReference type="Gramene" id="PNW87817">
    <property type="protein sequence ID" value="PNW87817"/>
    <property type="gene ID" value="CHLRE_01g003300v5"/>
</dbReference>
<dbReference type="PaxDb" id="3055-EDO98193"/>
<dbReference type="EMBL" id="CM008962">
    <property type="protein sequence ID" value="PNW87817.1"/>
    <property type="molecule type" value="Genomic_DNA"/>
</dbReference>
<dbReference type="CDD" id="cd06268">
    <property type="entry name" value="PBP1_ABC_transporter_LIVBP-like"/>
    <property type="match status" value="1"/>
</dbReference>
<evidence type="ECO:0000313" key="3">
    <source>
        <dbReference type="EMBL" id="PNW87817.1"/>
    </source>
</evidence>
<dbReference type="InParanoid" id="A8JD75"/>
<dbReference type="InterPro" id="IPR028082">
    <property type="entry name" value="Peripla_BP_I"/>
</dbReference>
<dbReference type="GeneID" id="5725902"/>
<dbReference type="PANTHER" id="PTHR30483:SF37">
    <property type="entry name" value="ABC TRANSPORTER SUBSTRATE-BINDING PROTEIN"/>
    <property type="match status" value="1"/>
</dbReference>
<evidence type="ECO:0000259" key="2">
    <source>
        <dbReference type="Pfam" id="PF13458"/>
    </source>
</evidence>
<name>A8JD75_CHLRE</name>
<sequence>MKAPMLAAALLVALLAGSHVAAQPRPIKVGVFTFDARDDPTTLAESVSFVEGSYMAIADRGYKVNTVTSPAGCDTDNIAKEVERLVKEEKVVAIIGPICSGAVLAAAPTINALKVPAITASGGALAISTAGPYIYRSIPNAKTYLFTLMNYLAPMFPTMAILYDDSILGLDFKNLATQYYTAKGGKVVSSVMFAGNSTTAHVEDLTKQAAAAKPSLLFYMATSAILPELEGAFIKAARAADPKLPIVMPNGFDVLTKQEFEVVGANGTKSYPALGGIYTSGDVIFPKANARYSSMFGIDTMPTLGGYGYYATAYDAMSAIITAAQESGYNKLKNVNKMMSAKSFTFRRYNGMMGKFDENGDIIAEAQVQQFSAVTGDAEPIAA</sequence>
<accession>A8JD75</accession>
<gene>
    <name evidence="3" type="ORF">CHLRE_01g003300v5</name>
</gene>
<evidence type="ECO:0000256" key="1">
    <source>
        <dbReference type="ARBA" id="ARBA00022729"/>
    </source>
</evidence>
<dbReference type="KEGG" id="cre:CHLRE_01g003300v5"/>
<organism evidence="3 4">
    <name type="scientific">Chlamydomonas reinhardtii</name>
    <name type="common">Chlamydomonas smithii</name>
    <dbReference type="NCBI Taxonomy" id="3055"/>
    <lineage>
        <taxon>Eukaryota</taxon>
        <taxon>Viridiplantae</taxon>
        <taxon>Chlorophyta</taxon>
        <taxon>core chlorophytes</taxon>
        <taxon>Chlorophyceae</taxon>
        <taxon>CS clade</taxon>
        <taxon>Chlamydomonadales</taxon>
        <taxon>Chlamydomonadaceae</taxon>
        <taxon>Chlamydomonas</taxon>
    </lineage>
</organism>
<keyword evidence="1" id="KW-0732">Signal</keyword>
<dbReference type="SUPFAM" id="SSF53822">
    <property type="entry name" value="Periplasmic binding protein-like I"/>
    <property type="match status" value="1"/>
</dbReference>